<evidence type="ECO:0000313" key="1">
    <source>
        <dbReference type="EMBL" id="KAA1074034.1"/>
    </source>
</evidence>
<organism evidence="2 3">
    <name type="scientific">Puccinia graminis f. sp. tritici</name>
    <dbReference type="NCBI Taxonomy" id="56615"/>
    <lineage>
        <taxon>Eukaryota</taxon>
        <taxon>Fungi</taxon>
        <taxon>Dikarya</taxon>
        <taxon>Basidiomycota</taxon>
        <taxon>Pucciniomycotina</taxon>
        <taxon>Pucciniomycetes</taxon>
        <taxon>Pucciniales</taxon>
        <taxon>Pucciniaceae</taxon>
        <taxon>Puccinia</taxon>
    </lineage>
</organism>
<dbReference type="AlphaFoldDB" id="A0A5B0NS46"/>
<dbReference type="EMBL" id="VDEP01000473">
    <property type="protein sequence ID" value="KAA1074034.1"/>
    <property type="molecule type" value="Genomic_DNA"/>
</dbReference>
<proteinExistence type="predicted"/>
<dbReference type="Proteomes" id="UP000324748">
    <property type="component" value="Unassembled WGS sequence"/>
</dbReference>
<comment type="caution">
    <text evidence="2">The sequence shown here is derived from an EMBL/GenBank/DDBJ whole genome shotgun (WGS) entry which is preliminary data.</text>
</comment>
<protein>
    <submittedName>
        <fullName evidence="2">Uncharacterized protein</fullName>
    </submittedName>
</protein>
<name>A0A5B0NS46_PUCGR</name>
<reference evidence="3 4" key="1">
    <citation type="submission" date="2019-05" db="EMBL/GenBank/DDBJ databases">
        <title>Emergence of the Ug99 lineage of the wheat stem rust pathogen through somatic hybridization.</title>
        <authorList>
            <person name="Li F."/>
            <person name="Upadhyaya N.M."/>
            <person name="Sperschneider J."/>
            <person name="Matny O."/>
            <person name="Nguyen-Phuc H."/>
            <person name="Mago R."/>
            <person name="Raley C."/>
            <person name="Miller M.E."/>
            <person name="Silverstein K.A.T."/>
            <person name="Henningsen E."/>
            <person name="Hirsch C.D."/>
            <person name="Visser B."/>
            <person name="Pretorius Z.A."/>
            <person name="Steffenson B.J."/>
            <person name="Schwessinger B."/>
            <person name="Dodds P.N."/>
            <person name="Figueroa M."/>
        </authorList>
    </citation>
    <scope>NUCLEOTIDE SEQUENCE [LARGE SCALE GENOMIC DNA]</scope>
    <source>
        <strain evidence="2">21-0</strain>
        <strain evidence="1 4">Ug99</strain>
    </source>
</reference>
<accession>A0A5B0NS46</accession>
<dbReference type="Proteomes" id="UP000325313">
    <property type="component" value="Unassembled WGS sequence"/>
</dbReference>
<evidence type="ECO:0000313" key="2">
    <source>
        <dbReference type="EMBL" id="KAA1090749.1"/>
    </source>
</evidence>
<dbReference type="EMBL" id="VSWC01000092">
    <property type="protein sequence ID" value="KAA1090749.1"/>
    <property type="molecule type" value="Genomic_DNA"/>
</dbReference>
<evidence type="ECO:0000313" key="4">
    <source>
        <dbReference type="Proteomes" id="UP000325313"/>
    </source>
</evidence>
<keyword evidence="3" id="KW-1185">Reference proteome</keyword>
<sequence>MSTSRPGYNARPELEHLPKMVHTPEIFQKQQADQPTRFATRQTRVASGRHLKCREMEHGGPRLRRLESWLNYRRSAGGFGLGMNVLLQKRDPWSRQVGRTALNLGDWRMLGEVA</sequence>
<gene>
    <name evidence="2" type="ORF">PGT21_012609</name>
    <name evidence="1" type="ORF">PGTUg99_001915</name>
</gene>
<evidence type="ECO:0000313" key="3">
    <source>
        <dbReference type="Proteomes" id="UP000324748"/>
    </source>
</evidence>